<organism evidence="8 9">
    <name type="scientific">Trichomonas vaginalis (strain ATCC PRA-98 / G3)</name>
    <dbReference type="NCBI Taxonomy" id="412133"/>
    <lineage>
        <taxon>Eukaryota</taxon>
        <taxon>Metamonada</taxon>
        <taxon>Parabasalia</taxon>
        <taxon>Trichomonadida</taxon>
        <taxon>Trichomonadidae</taxon>
        <taxon>Trichomonas</taxon>
    </lineage>
</organism>
<feature type="compositionally biased region" description="Basic residues" evidence="6">
    <location>
        <begin position="700"/>
        <end position="711"/>
    </location>
</feature>
<feature type="compositionally biased region" description="Pro residues" evidence="6">
    <location>
        <begin position="106"/>
        <end position="130"/>
    </location>
</feature>
<dbReference type="PANTHER" id="PTHR24212">
    <property type="entry name" value="ZYXIN/TRIP6"/>
    <property type="match status" value="1"/>
</dbReference>
<keyword evidence="2" id="KW-0677">Repeat</keyword>
<dbReference type="Pfam" id="PF00412">
    <property type="entry name" value="LIM"/>
    <property type="match status" value="2"/>
</dbReference>
<dbReference type="Proteomes" id="UP000001542">
    <property type="component" value="Unassembled WGS sequence"/>
</dbReference>
<dbReference type="InParanoid" id="A2DSM5"/>
<evidence type="ECO:0000313" key="9">
    <source>
        <dbReference type="Proteomes" id="UP000001542"/>
    </source>
</evidence>
<dbReference type="InterPro" id="IPR013087">
    <property type="entry name" value="Znf_C2H2_type"/>
</dbReference>
<dbReference type="SUPFAM" id="SSF57716">
    <property type="entry name" value="Glucocorticoid receptor-like (DNA-binding domain)"/>
    <property type="match status" value="2"/>
</dbReference>
<dbReference type="SMART" id="SM00132">
    <property type="entry name" value="LIM"/>
    <property type="match status" value="4"/>
</dbReference>
<keyword evidence="4 5" id="KW-0440">LIM domain</keyword>
<keyword evidence="1 5" id="KW-0479">Metal-binding</keyword>
<feature type="compositionally biased region" description="Low complexity" evidence="6">
    <location>
        <begin position="689"/>
        <end position="699"/>
    </location>
</feature>
<dbReference type="PROSITE" id="PS00478">
    <property type="entry name" value="LIM_DOMAIN_1"/>
    <property type="match status" value="2"/>
</dbReference>
<protein>
    <submittedName>
        <fullName evidence="8">LIM domain containing protein</fullName>
    </submittedName>
</protein>
<feature type="compositionally biased region" description="Pro residues" evidence="6">
    <location>
        <begin position="1"/>
        <end position="26"/>
    </location>
</feature>
<feature type="compositionally biased region" description="Basic residues" evidence="6">
    <location>
        <begin position="653"/>
        <end position="671"/>
    </location>
</feature>
<dbReference type="InterPro" id="IPR001781">
    <property type="entry name" value="Znf_LIM"/>
</dbReference>
<dbReference type="EMBL" id="DS113240">
    <property type="protein sequence ID" value="EAY16605.1"/>
    <property type="molecule type" value="Genomic_DNA"/>
</dbReference>
<evidence type="ECO:0000256" key="1">
    <source>
        <dbReference type="ARBA" id="ARBA00022723"/>
    </source>
</evidence>
<feature type="compositionally biased region" description="Pro residues" evidence="6">
    <location>
        <begin position="33"/>
        <end position="48"/>
    </location>
</feature>
<feature type="domain" description="LIM zinc-binding" evidence="7">
    <location>
        <begin position="332"/>
        <end position="391"/>
    </location>
</feature>
<dbReference type="STRING" id="5722.A2DSM5"/>
<reference evidence="8" key="2">
    <citation type="journal article" date="2007" name="Science">
        <title>Draft genome sequence of the sexually transmitted pathogen Trichomonas vaginalis.</title>
        <authorList>
            <person name="Carlton J.M."/>
            <person name="Hirt R.P."/>
            <person name="Silva J.C."/>
            <person name="Delcher A.L."/>
            <person name="Schatz M."/>
            <person name="Zhao Q."/>
            <person name="Wortman J.R."/>
            <person name="Bidwell S.L."/>
            <person name="Alsmark U.C.M."/>
            <person name="Besteiro S."/>
            <person name="Sicheritz-Ponten T."/>
            <person name="Noel C.J."/>
            <person name="Dacks J.B."/>
            <person name="Foster P.G."/>
            <person name="Simillion C."/>
            <person name="Van de Peer Y."/>
            <person name="Miranda-Saavedra D."/>
            <person name="Barton G.J."/>
            <person name="Westrop G.D."/>
            <person name="Mueller S."/>
            <person name="Dessi D."/>
            <person name="Fiori P.L."/>
            <person name="Ren Q."/>
            <person name="Paulsen I."/>
            <person name="Zhang H."/>
            <person name="Bastida-Corcuera F.D."/>
            <person name="Simoes-Barbosa A."/>
            <person name="Brown M.T."/>
            <person name="Hayes R.D."/>
            <person name="Mukherjee M."/>
            <person name="Okumura C.Y."/>
            <person name="Schneider R."/>
            <person name="Smith A.J."/>
            <person name="Vanacova S."/>
            <person name="Villalvazo M."/>
            <person name="Haas B.J."/>
            <person name="Pertea M."/>
            <person name="Feldblyum T.V."/>
            <person name="Utterback T.R."/>
            <person name="Shu C.L."/>
            <person name="Osoegawa K."/>
            <person name="de Jong P.J."/>
            <person name="Hrdy I."/>
            <person name="Horvathova L."/>
            <person name="Zubacova Z."/>
            <person name="Dolezal P."/>
            <person name="Malik S.B."/>
            <person name="Logsdon J.M. Jr."/>
            <person name="Henze K."/>
            <person name="Gupta A."/>
            <person name="Wang C.C."/>
            <person name="Dunne R.L."/>
            <person name="Upcroft J.A."/>
            <person name="Upcroft P."/>
            <person name="White O."/>
            <person name="Salzberg S.L."/>
            <person name="Tang P."/>
            <person name="Chiu C.-H."/>
            <person name="Lee Y.-S."/>
            <person name="Embley T.M."/>
            <person name="Coombs G.H."/>
            <person name="Mottram J.C."/>
            <person name="Tachezy J."/>
            <person name="Fraser-Liggett C.M."/>
            <person name="Johnson P.J."/>
        </authorList>
    </citation>
    <scope>NUCLEOTIDE SEQUENCE [LARGE SCALE GENOMIC DNA]</scope>
    <source>
        <strain evidence="8">G3</strain>
    </source>
</reference>
<dbReference type="RefSeq" id="XP_001328828.1">
    <property type="nucleotide sequence ID" value="XM_001328793.1"/>
</dbReference>
<dbReference type="VEuPathDB" id="TrichDB:TVAGG3_0376480"/>
<dbReference type="PROSITE" id="PS50023">
    <property type="entry name" value="LIM_DOMAIN_2"/>
    <property type="match status" value="3"/>
</dbReference>
<evidence type="ECO:0000313" key="8">
    <source>
        <dbReference type="EMBL" id="EAY16605.1"/>
    </source>
</evidence>
<feature type="compositionally biased region" description="Pro residues" evidence="6">
    <location>
        <begin position="58"/>
        <end position="99"/>
    </location>
</feature>
<dbReference type="GO" id="GO:0046872">
    <property type="term" value="F:metal ion binding"/>
    <property type="evidence" value="ECO:0007669"/>
    <property type="project" value="UniProtKB-KW"/>
</dbReference>
<feature type="compositionally biased region" description="Low complexity" evidence="6">
    <location>
        <begin position="145"/>
        <end position="155"/>
    </location>
</feature>
<dbReference type="PANTHER" id="PTHR24212:SF8">
    <property type="entry name" value="LIM ZINC FINGER DOMAIN CONTAINING PROTEIN"/>
    <property type="match status" value="1"/>
</dbReference>
<dbReference type="CDD" id="cd08368">
    <property type="entry name" value="LIM"/>
    <property type="match status" value="3"/>
</dbReference>
<evidence type="ECO:0000256" key="2">
    <source>
        <dbReference type="ARBA" id="ARBA00022737"/>
    </source>
</evidence>
<dbReference type="KEGG" id="tva:4774616"/>
<feature type="domain" description="LIM zinc-binding" evidence="7">
    <location>
        <begin position="513"/>
        <end position="575"/>
    </location>
</feature>
<accession>A2DSM5</accession>
<keyword evidence="9" id="KW-1185">Reference proteome</keyword>
<evidence type="ECO:0000259" key="7">
    <source>
        <dbReference type="PROSITE" id="PS50023"/>
    </source>
</evidence>
<evidence type="ECO:0000256" key="5">
    <source>
        <dbReference type="PROSITE-ProRule" id="PRU00125"/>
    </source>
</evidence>
<evidence type="ECO:0000256" key="3">
    <source>
        <dbReference type="ARBA" id="ARBA00022833"/>
    </source>
</evidence>
<feature type="domain" description="LIM zinc-binding" evidence="7">
    <location>
        <begin position="392"/>
        <end position="455"/>
    </location>
</feature>
<feature type="region of interest" description="Disordered" evidence="6">
    <location>
        <begin position="629"/>
        <end position="711"/>
    </location>
</feature>
<dbReference type="OrthoDB" id="10068367at2759"/>
<evidence type="ECO:0000256" key="6">
    <source>
        <dbReference type="SAM" id="MobiDB-lite"/>
    </source>
</evidence>
<dbReference type="PROSITE" id="PS00028">
    <property type="entry name" value="ZINC_FINGER_C2H2_1"/>
    <property type="match status" value="1"/>
</dbReference>
<gene>
    <name evidence="8" type="ORF">TVAG_434420</name>
</gene>
<dbReference type="VEuPathDB" id="TrichDB:TVAG_434420"/>
<feature type="region of interest" description="Disordered" evidence="6">
    <location>
        <begin position="1"/>
        <end position="253"/>
    </location>
</feature>
<keyword evidence="3 5" id="KW-0862">Zinc</keyword>
<evidence type="ECO:0000256" key="4">
    <source>
        <dbReference type="ARBA" id="ARBA00023038"/>
    </source>
</evidence>
<sequence length="711" mass="76049">MSGLPPPPMGGLPPPPAMGGLPPPPSSGFGGLQPPPGSGMGGLPPPPLGTGFGSGRGLPPPPGSGSGLPPPPGAGLPPPPSAGSGLPPPPSGGLPPPPAFGSNRGLPPPPGATSGLPPPPGNSGLPPPPMSTGLGSGCGLPPAPLGTGLPPSGSGLPPPPGAGLPPPPAGSFNSRPIAAPISTGLPPPPSSGLPPPLMSNSLASSANQPAPIGTSLPTGPSGLPPPPPGNMMPPPPASNFQSGRMAMTPPPNMMPPPLASSFNTGMGMAPPPPSMAFQSTMIPQNQTMAFQSQMMTSQAPPPPVTMSMGFGGGSQFNNANFKDDAPESSLLKTCKVCSKPCKNKYLYAFGNCYCPTCLKCYKCQKVLQPPECVMYKEQPICLGCAKINGKLNRCPICTDFLDDPDDIINLRDLNLTIHKDCLRCYECGTKLSESNYHVVMNQFCCESCKHIAAHRSCKKCDNPILGRYVFDRTHYFHVKCFTCYECDKQLNGKNFVVHHNRYYCPEQGIRYLKSCSYCKGEISLTEVNKIRWQNKFYHKRCFCCRICGRQLQPGEAICAHNRPHCKRCYDQRVKEGDVTESGRTPSNHNHRHKPEVSAQQRERFRKKFDDDTFYMPRYANQVEEVDAELFDSEEEHRSSKKHKHSSDSGEKKSSHKSHGSRRGHESHRGHKKESSSEDDDSSEKKEESSSSQEESSSSGGHKKRSHRSHRH</sequence>
<feature type="compositionally biased region" description="Pro residues" evidence="6">
    <location>
        <begin position="222"/>
        <end position="237"/>
    </location>
</feature>
<dbReference type="PRINTS" id="PR01871">
    <property type="entry name" value="ANNEXINVII"/>
</dbReference>
<name>A2DSM5_TRIV3</name>
<reference evidence="8" key="1">
    <citation type="submission" date="2006-10" db="EMBL/GenBank/DDBJ databases">
        <authorList>
            <person name="Amadeo P."/>
            <person name="Zhao Q."/>
            <person name="Wortman J."/>
            <person name="Fraser-Liggett C."/>
            <person name="Carlton J."/>
        </authorList>
    </citation>
    <scope>NUCLEOTIDE SEQUENCE</scope>
    <source>
        <strain evidence="8">G3</strain>
    </source>
</reference>
<dbReference type="AlphaFoldDB" id="A2DSM5"/>
<feature type="compositionally biased region" description="Pro residues" evidence="6">
    <location>
        <begin position="185"/>
        <end position="197"/>
    </location>
</feature>
<dbReference type="Gene3D" id="2.10.110.10">
    <property type="entry name" value="Cysteine Rich Protein"/>
    <property type="match status" value="4"/>
</dbReference>
<feature type="compositionally biased region" description="Pro residues" evidence="6">
    <location>
        <begin position="156"/>
        <end position="169"/>
    </location>
</feature>
<feature type="region of interest" description="Disordered" evidence="6">
    <location>
        <begin position="576"/>
        <end position="601"/>
    </location>
</feature>
<dbReference type="eggNOG" id="KOG1701">
    <property type="taxonomic scope" value="Eukaryota"/>
</dbReference>
<dbReference type="OMA" id="AHIYAPT"/>
<proteinExistence type="predicted"/>